<evidence type="ECO:0000313" key="2">
    <source>
        <dbReference type="EMBL" id="KIY47936.1"/>
    </source>
</evidence>
<evidence type="ECO:0000313" key="3">
    <source>
        <dbReference type="Proteomes" id="UP000054144"/>
    </source>
</evidence>
<name>A0A0D7ADI1_9AGAR</name>
<accession>A0A0D7ADI1</accession>
<feature type="compositionally biased region" description="Polar residues" evidence="1">
    <location>
        <begin position="84"/>
        <end position="97"/>
    </location>
</feature>
<dbReference type="OrthoDB" id="3203159at2759"/>
<organism evidence="2 3">
    <name type="scientific">Fistulina hepatica ATCC 64428</name>
    <dbReference type="NCBI Taxonomy" id="1128425"/>
    <lineage>
        <taxon>Eukaryota</taxon>
        <taxon>Fungi</taxon>
        <taxon>Dikarya</taxon>
        <taxon>Basidiomycota</taxon>
        <taxon>Agaricomycotina</taxon>
        <taxon>Agaricomycetes</taxon>
        <taxon>Agaricomycetidae</taxon>
        <taxon>Agaricales</taxon>
        <taxon>Fistulinaceae</taxon>
        <taxon>Fistulina</taxon>
    </lineage>
</organism>
<feature type="region of interest" description="Disordered" evidence="1">
    <location>
        <begin position="74"/>
        <end position="97"/>
    </location>
</feature>
<reference evidence="2 3" key="1">
    <citation type="journal article" date="2015" name="Fungal Genet. Biol.">
        <title>Evolution of novel wood decay mechanisms in Agaricales revealed by the genome sequences of Fistulina hepatica and Cylindrobasidium torrendii.</title>
        <authorList>
            <person name="Floudas D."/>
            <person name="Held B.W."/>
            <person name="Riley R."/>
            <person name="Nagy L.G."/>
            <person name="Koehler G."/>
            <person name="Ransdell A.S."/>
            <person name="Younus H."/>
            <person name="Chow J."/>
            <person name="Chiniquy J."/>
            <person name="Lipzen A."/>
            <person name="Tritt A."/>
            <person name="Sun H."/>
            <person name="Haridas S."/>
            <person name="LaButti K."/>
            <person name="Ohm R.A."/>
            <person name="Kues U."/>
            <person name="Blanchette R.A."/>
            <person name="Grigoriev I.V."/>
            <person name="Minto R.E."/>
            <person name="Hibbett D.S."/>
        </authorList>
    </citation>
    <scope>NUCLEOTIDE SEQUENCE [LARGE SCALE GENOMIC DNA]</scope>
    <source>
        <strain evidence="2 3">ATCC 64428</strain>
    </source>
</reference>
<dbReference type="Proteomes" id="UP000054144">
    <property type="component" value="Unassembled WGS sequence"/>
</dbReference>
<keyword evidence="3" id="KW-1185">Reference proteome</keyword>
<gene>
    <name evidence="2" type="ORF">FISHEDRAFT_59282</name>
</gene>
<dbReference type="AlphaFoldDB" id="A0A0D7ADI1"/>
<dbReference type="EMBL" id="KN881909">
    <property type="protein sequence ID" value="KIY47936.1"/>
    <property type="molecule type" value="Genomic_DNA"/>
</dbReference>
<evidence type="ECO:0000256" key="1">
    <source>
        <dbReference type="SAM" id="MobiDB-lite"/>
    </source>
</evidence>
<proteinExistence type="predicted"/>
<protein>
    <submittedName>
        <fullName evidence="2">Uncharacterized protein</fullName>
    </submittedName>
</protein>
<sequence>MGEDVPEVPIWGRDGKTVPFYEPNDFECLLVLFRAEVEYFLLRINAVYDIVNDDIWYYGAAAVKPESPAVHLTAAPHDRHGPPSITQTPRQEASSPITGLTTIERVKRNTKTSSSVAAKYFMRR</sequence>